<evidence type="ECO:0008006" key="5">
    <source>
        <dbReference type="Google" id="ProtNLM"/>
    </source>
</evidence>
<dbReference type="Gene3D" id="3.80.10.10">
    <property type="entry name" value="Ribonuclease Inhibitor"/>
    <property type="match status" value="1"/>
</dbReference>
<dbReference type="InterPro" id="IPR050216">
    <property type="entry name" value="LRR_domain-containing"/>
</dbReference>
<evidence type="ECO:0000256" key="1">
    <source>
        <dbReference type="ARBA" id="ARBA00022614"/>
    </source>
</evidence>
<evidence type="ECO:0000256" key="2">
    <source>
        <dbReference type="ARBA" id="ARBA00022737"/>
    </source>
</evidence>
<dbReference type="EMBL" id="JANBOI010000225">
    <property type="protein sequence ID" value="KAJ1732441.1"/>
    <property type="molecule type" value="Genomic_DNA"/>
</dbReference>
<protein>
    <recommendedName>
        <fullName evidence="5">L domain-like protein</fullName>
    </recommendedName>
</protein>
<name>A0A9W7YGK4_9FUNG</name>
<dbReference type="SMART" id="SM00369">
    <property type="entry name" value="LRR_TYP"/>
    <property type="match status" value="2"/>
</dbReference>
<dbReference type="Pfam" id="PF13855">
    <property type="entry name" value="LRR_8"/>
    <property type="match status" value="1"/>
</dbReference>
<dbReference type="PANTHER" id="PTHR48051">
    <property type="match status" value="1"/>
</dbReference>
<dbReference type="InterPro" id="IPR001611">
    <property type="entry name" value="Leu-rich_rpt"/>
</dbReference>
<dbReference type="PROSITE" id="PS51450">
    <property type="entry name" value="LRR"/>
    <property type="match status" value="2"/>
</dbReference>
<accession>A0A9W7YGK4</accession>
<proteinExistence type="predicted"/>
<reference evidence="3" key="1">
    <citation type="submission" date="2022-07" db="EMBL/GenBank/DDBJ databases">
        <title>Phylogenomic reconstructions and comparative analyses of Kickxellomycotina fungi.</title>
        <authorList>
            <person name="Reynolds N.K."/>
            <person name="Stajich J.E."/>
            <person name="Barry K."/>
            <person name="Grigoriev I.V."/>
            <person name="Crous P."/>
            <person name="Smith M.E."/>
        </authorList>
    </citation>
    <scope>NUCLEOTIDE SEQUENCE</scope>
    <source>
        <strain evidence="3">BCRC 34381</strain>
    </source>
</reference>
<keyword evidence="4" id="KW-1185">Reference proteome</keyword>
<sequence length="352" mass="38158">MLQRAASLQSASNYHFSPRRKRVGAASPVSPRRMRRRLFFADETDSPAAPEGHERWRHAAGGTALAIIREAVEAGDAHVDLSDLNLDTVPDELAELKDLVVLTPSNKLVTDLQLTLGTNLLRRFPLAVCELTNLTTLLISHNRIAHLPPEIGNLVNLRELSVAHNRLRSLPLELTRLTRLHTLTVFPNPFMSPPPPSLPADSVPPDEAVLRRHLTPRAPLRPFALTLHNAGLPRLADLAARRLPRARLIALKHRLAQCVGAAPQPLALGRIVGSAVEAAAGTGVVAALAAQHLVLPAGHQCACCGRWFLMPAAELTVWAPLSLLPRPAPFVARLCCRGCLYSAQAAELLAEQ</sequence>
<evidence type="ECO:0000313" key="4">
    <source>
        <dbReference type="Proteomes" id="UP001143981"/>
    </source>
</evidence>
<dbReference type="InterPro" id="IPR032675">
    <property type="entry name" value="LRR_dom_sf"/>
</dbReference>
<comment type="caution">
    <text evidence="3">The sequence shown here is derived from an EMBL/GenBank/DDBJ whole genome shotgun (WGS) entry which is preliminary data.</text>
</comment>
<dbReference type="AlphaFoldDB" id="A0A9W7YGK4"/>
<keyword evidence="2" id="KW-0677">Repeat</keyword>
<dbReference type="GO" id="GO:0005737">
    <property type="term" value="C:cytoplasm"/>
    <property type="evidence" value="ECO:0007669"/>
    <property type="project" value="TreeGrafter"/>
</dbReference>
<dbReference type="OrthoDB" id="660555at2759"/>
<organism evidence="3 4">
    <name type="scientific">Coemansia biformis</name>
    <dbReference type="NCBI Taxonomy" id="1286918"/>
    <lineage>
        <taxon>Eukaryota</taxon>
        <taxon>Fungi</taxon>
        <taxon>Fungi incertae sedis</taxon>
        <taxon>Zoopagomycota</taxon>
        <taxon>Kickxellomycotina</taxon>
        <taxon>Kickxellomycetes</taxon>
        <taxon>Kickxellales</taxon>
        <taxon>Kickxellaceae</taxon>
        <taxon>Coemansia</taxon>
    </lineage>
</organism>
<dbReference type="InterPro" id="IPR003591">
    <property type="entry name" value="Leu-rich_rpt_typical-subtyp"/>
</dbReference>
<keyword evidence="1" id="KW-0433">Leucine-rich repeat</keyword>
<dbReference type="Proteomes" id="UP001143981">
    <property type="component" value="Unassembled WGS sequence"/>
</dbReference>
<gene>
    <name evidence="3" type="ORF">LPJ61_002045</name>
</gene>
<dbReference type="PANTHER" id="PTHR48051:SF1">
    <property type="entry name" value="RAS SUPPRESSOR PROTEIN 1"/>
    <property type="match status" value="1"/>
</dbReference>
<dbReference type="SUPFAM" id="SSF52075">
    <property type="entry name" value="Outer arm dynein light chain 1"/>
    <property type="match status" value="1"/>
</dbReference>
<evidence type="ECO:0000313" key="3">
    <source>
        <dbReference type="EMBL" id="KAJ1732441.1"/>
    </source>
</evidence>